<reference evidence="2 3" key="1">
    <citation type="submission" date="2018-04" db="EMBL/GenBank/DDBJ databases">
        <title>Complete genome sequences of Streptomyces lydicus strain WYEC and characterization of antagonistic properties of biological control agents.</title>
        <authorList>
            <person name="Mariita R.M."/>
            <person name="Sello J.K."/>
        </authorList>
    </citation>
    <scope>NUCLEOTIDE SEQUENCE [LARGE SCALE GENOMIC DNA]</scope>
    <source>
        <strain evidence="2 3">WYEC 108</strain>
    </source>
</reference>
<dbReference type="RefSeq" id="WP_127153581.1">
    <property type="nucleotide sequence ID" value="NZ_CP029042.1"/>
</dbReference>
<feature type="compositionally biased region" description="Basic and acidic residues" evidence="1">
    <location>
        <begin position="12"/>
        <end position="25"/>
    </location>
</feature>
<gene>
    <name evidence="2" type="ORF">DDE74_31040</name>
</gene>
<dbReference type="AlphaFoldDB" id="A0A3Q9KDW6"/>
<protein>
    <submittedName>
        <fullName evidence="2">Uncharacterized protein</fullName>
    </submittedName>
</protein>
<organism evidence="2 3">
    <name type="scientific">Streptomyces lydicus</name>
    <dbReference type="NCBI Taxonomy" id="47763"/>
    <lineage>
        <taxon>Bacteria</taxon>
        <taxon>Bacillati</taxon>
        <taxon>Actinomycetota</taxon>
        <taxon>Actinomycetes</taxon>
        <taxon>Kitasatosporales</taxon>
        <taxon>Streptomycetaceae</taxon>
        <taxon>Streptomyces</taxon>
    </lineage>
</organism>
<feature type="region of interest" description="Disordered" evidence="1">
    <location>
        <begin position="1"/>
        <end position="34"/>
    </location>
</feature>
<feature type="compositionally biased region" description="Gly residues" evidence="1">
    <location>
        <begin position="59"/>
        <end position="71"/>
    </location>
</feature>
<proteinExistence type="predicted"/>
<evidence type="ECO:0000313" key="2">
    <source>
        <dbReference type="EMBL" id="AZS74785.1"/>
    </source>
</evidence>
<accession>A0A3Q9KDW6</accession>
<feature type="region of interest" description="Disordered" evidence="1">
    <location>
        <begin position="53"/>
        <end position="79"/>
    </location>
</feature>
<sequence length="104" mass="10820">MTGPAPRGRAPGGRDAHGPREDGGHRGALRTGGRTTLREMAGRAGHTRGVVVPAVRPGGRLGGRGGHGGGPSRRDRRRHGHIVVAVRTVGAREHHGQQSGDQEQ</sequence>
<evidence type="ECO:0000313" key="3">
    <source>
        <dbReference type="Proteomes" id="UP000275579"/>
    </source>
</evidence>
<dbReference type="EMBL" id="CP029042">
    <property type="protein sequence ID" value="AZS74785.1"/>
    <property type="molecule type" value="Genomic_DNA"/>
</dbReference>
<dbReference type="Proteomes" id="UP000275579">
    <property type="component" value="Chromosome"/>
</dbReference>
<name>A0A3Q9KDW6_9ACTN</name>
<evidence type="ECO:0000256" key="1">
    <source>
        <dbReference type="SAM" id="MobiDB-lite"/>
    </source>
</evidence>